<reference evidence="1 2" key="1">
    <citation type="journal article" date="2015" name="Int. J. Syst. Evol. Microbiol.">
        <title>Erythrobacter atlanticus sp. nov., a bacterium from ocean sediment able to degrade polycyclic aromatic hydrocarbons.</title>
        <authorList>
            <person name="Zhuang L."/>
            <person name="Liu Y."/>
            <person name="Wang L."/>
            <person name="Wang W."/>
            <person name="Shao Z."/>
        </authorList>
    </citation>
    <scope>NUCLEOTIDE SEQUENCE [LARGE SCALE GENOMIC DNA]</scope>
    <source>
        <strain evidence="2">s21-N3</strain>
    </source>
</reference>
<evidence type="ECO:0000313" key="2">
    <source>
        <dbReference type="Proteomes" id="UP000059113"/>
    </source>
</evidence>
<dbReference type="RefSeq" id="WP_048885166.1">
    <property type="nucleotide sequence ID" value="NZ_CP011310.1"/>
</dbReference>
<sequence>MLATRTLEQVDGASLRWLSDEIDLFLESLEPQARRLRRLADLGQLPSAGNRLMVELAIYTAAAYRALLEAGLSRASAQSVVADIGWDVYALLLRLNSLPLRLITRDPGRRLRGTIGLLLRFPFNAPGAPGYTIEARREGDDMITHFTHCPPQTFIRTLVAETGDRGDLDAFYESWCQYDWPGADIIANDGHRGHYERRQTLSRGDPVCDMCWKAQAKSNGT</sequence>
<organism evidence="1 2">
    <name type="scientific">Aurantiacibacter atlanticus</name>
    <dbReference type="NCBI Taxonomy" id="1648404"/>
    <lineage>
        <taxon>Bacteria</taxon>
        <taxon>Pseudomonadati</taxon>
        <taxon>Pseudomonadota</taxon>
        <taxon>Alphaproteobacteria</taxon>
        <taxon>Sphingomonadales</taxon>
        <taxon>Erythrobacteraceae</taxon>
        <taxon>Aurantiacibacter</taxon>
    </lineage>
</organism>
<gene>
    <name evidence="1" type="ORF">CP97_05860</name>
</gene>
<proteinExistence type="predicted"/>
<dbReference type="PATRIC" id="fig|1648404.4.peg.1228"/>
<dbReference type="STRING" id="1648404.CP97_05860"/>
<name>A0A0H4VAL1_9SPHN</name>
<dbReference type="KEGG" id="ery:CP97_05860"/>
<dbReference type="OrthoDB" id="7823093at2"/>
<dbReference type="EMBL" id="CP011310">
    <property type="protein sequence ID" value="AKQ41652.1"/>
    <property type="molecule type" value="Genomic_DNA"/>
</dbReference>
<evidence type="ECO:0000313" key="1">
    <source>
        <dbReference type="EMBL" id="AKQ41652.1"/>
    </source>
</evidence>
<keyword evidence="2" id="KW-1185">Reference proteome</keyword>
<evidence type="ECO:0008006" key="3">
    <source>
        <dbReference type="Google" id="ProtNLM"/>
    </source>
</evidence>
<reference evidence="2" key="2">
    <citation type="submission" date="2015-04" db="EMBL/GenBank/DDBJ databases">
        <title>The complete genome sequence of Erythrobacter sp. s21-N3.</title>
        <authorList>
            <person name="Zhuang L."/>
            <person name="Liu Y."/>
            <person name="Shao Z."/>
        </authorList>
    </citation>
    <scope>NUCLEOTIDE SEQUENCE [LARGE SCALE GENOMIC DNA]</scope>
    <source>
        <strain evidence="2">s21-N3</strain>
    </source>
</reference>
<accession>A0A0H4VAL1</accession>
<dbReference type="AlphaFoldDB" id="A0A0H4VAL1"/>
<protein>
    <recommendedName>
        <fullName evidence="3">L-2-amino-thiazoline-4-carboxylic acid hydrolase</fullName>
    </recommendedName>
</protein>
<dbReference type="Proteomes" id="UP000059113">
    <property type="component" value="Chromosome"/>
</dbReference>